<feature type="domain" description="Protein kinase" evidence="8">
    <location>
        <begin position="17"/>
        <end position="291"/>
    </location>
</feature>
<dbReference type="GO" id="GO:0004709">
    <property type="term" value="F:MAP kinase kinase kinase activity"/>
    <property type="evidence" value="ECO:0007669"/>
    <property type="project" value="UniProtKB-EC"/>
</dbReference>
<dbReference type="AlphaFoldDB" id="B9RGN7"/>
<protein>
    <submittedName>
        <fullName evidence="9">Mitogen-activated protein kinase kinase kinase, putative</fullName>
        <ecNumber evidence="9">2.7.11.25</ecNumber>
    </submittedName>
</protein>
<gene>
    <name evidence="9" type="ORF">RCOM_1442320</name>
</gene>
<dbReference type="PROSITE" id="PS00108">
    <property type="entry name" value="PROTEIN_KINASE_ST"/>
    <property type="match status" value="1"/>
</dbReference>
<keyword evidence="4 5" id="KW-0067">ATP-binding</keyword>
<evidence type="ECO:0000256" key="6">
    <source>
        <dbReference type="RuleBase" id="RU000304"/>
    </source>
</evidence>
<sequence length="369" mass="41339">MKGKFEEENNLGDGVSWWRGKLLGEGGFASVYLAKLKKNYCRNKVYPPLMAVKSAEFSESNSLQNEKEVFNNLCTCPYILKCYGEETTFDKNGYLSYNVLLEYASGGTLAALIKQSGGCGLPESDVKRYTRCILQGIDYIHRHSYVHCDLKPENVLLVAIENDGFVPKIADFGLAKKVLKNNKRRKMTDSFIGGTVLYMAPETLIDHIQESPCDIWALGCIVFEMLTGKRVWDSKPEAATEELIKRIGDRFELPVIPSEISQDGKDFLKRCLVKKPAFRFTSEMLLDHPFMSGLDDSKSSDFKDISDEGCVSNADNEFDDSSYSEDWSTSKDSSLEESDDRSHCSSLETIGLGDQGCSTLARISWKLLA</sequence>
<evidence type="ECO:0000313" key="10">
    <source>
        <dbReference type="Proteomes" id="UP000008311"/>
    </source>
</evidence>
<dbReference type="SMART" id="SM00220">
    <property type="entry name" value="S_TKc"/>
    <property type="match status" value="1"/>
</dbReference>
<feature type="region of interest" description="Disordered" evidence="7">
    <location>
        <begin position="311"/>
        <end position="340"/>
    </location>
</feature>
<dbReference type="Proteomes" id="UP000008311">
    <property type="component" value="Unassembled WGS sequence"/>
</dbReference>
<evidence type="ECO:0000256" key="3">
    <source>
        <dbReference type="ARBA" id="ARBA00022777"/>
    </source>
</evidence>
<comment type="similarity">
    <text evidence="6">Belongs to the protein kinase superfamily.</text>
</comment>
<reference evidence="10" key="1">
    <citation type="journal article" date="2010" name="Nat. Biotechnol.">
        <title>Draft genome sequence of the oilseed species Ricinus communis.</title>
        <authorList>
            <person name="Chan A.P."/>
            <person name="Crabtree J."/>
            <person name="Zhao Q."/>
            <person name="Lorenzi H."/>
            <person name="Orvis J."/>
            <person name="Puiu D."/>
            <person name="Melake-Berhan A."/>
            <person name="Jones K.M."/>
            <person name="Redman J."/>
            <person name="Chen G."/>
            <person name="Cahoon E.B."/>
            <person name="Gedil M."/>
            <person name="Stanke M."/>
            <person name="Haas B.J."/>
            <person name="Wortman J.R."/>
            <person name="Fraser-Liggett C.M."/>
            <person name="Ravel J."/>
            <person name="Rabinowicz P.D."/>
        </authorList>
    </citation>
    <scope>NUCLEOTIDE SEQUENCE [LARGE SCALE GENOMIC DNA]</scope>
    <source>
        <strain evidence="10">cv. Hale</strain>
    </source>
</reference>
<dbReference type="OrthoDB" id="809706at2759"/>
<dbReference type="GO" id="GO:0005524">
    <property type="term" value="F:ATP binding"/>
    <property type="evidence" value="ECO:0007669"/>
    <property type="project" value="UniProtKB-UniRule"/>
</dbReference>
<dbReference type="KEGG" id="rcu:8280266"/>
<keyword evidence="2 5" id="KW-0547">Nucleotide-binding</keyword>
<dbReference type="EC" id="2.7.11.25" evidence="9"/>
<dbReference type="PROSITE" id="PS00107">
    <property type="entry name" value="PROTEIN_KINASE_ATP"/>
    <property type="match status" value="1"/>
</dbReference>
<evidence type="ECO:0000256" key="7">
    <source>
        <dbReference type="SAM" id="MobiDB-lite"/>
    </source>
</evidence>
<dbReference type="InterPro" id="IPR052751">
    <property type="entry name" value="Plant_MAPKKK"/>
</dbReference>
<accession>B9RGN7</accession>
<name>B9RGN7_RICCO</name>
<dbReference type="SUPFAM" id="SSF56112">
    <property type="entry name" value="Protein kinase-like (PK-like)"/>
    <property type="match status" value="1"/>
</dbReference>
<dbReference type="InterPro" id="IPR011009">
    <property type="entry name" value="Kinase-like_dom_sf"/>
</dbReference>
<organism evidence="9 10">
    <name type="scientific">Ricinus communis</name>
    <name type="common">Castor bean</name>
    <dbReference type="NCBI Taxonomy" id="3988"/>
    <lineage>
        <taxon>Eukaryota</taxon>
        <taxon>Viridiplantae</taxon>
        <taxon>Streptophyta</taxon>
        <taxon>Embryophyta</taxon>
        <taxon>Tracheophyta</taxon>
        <taxon>Spermatophyta</taxon>
        <taxon>Magnoliopsida</taxon>
        <taxon>eudicotyledons</taxon>
        <taxon>Gunneridae</taxon>
        <taxon>Pentapetalae</taxon>
        <taxon>rosids</taxon>
        <taxon>fabids</taxon>
        <taxon>Malpighiales</taxon>
        <taxon>Euphorbiaceae</taxon>
        <taxon>Acalyphoideae</taxon>
        <taxon>Acalypheae</taxon>
        <taxon>Ricinus</taxon>
    </lineage>
</organism>
<dbReference type="InParanoid" id="B9RGN7"/>
<evidence type="ECO:0000256" key="4">
    <source>
        <dbReference type="ARBA" id="ARBA00022840"/>
    </source>
</evidence>
<dbReference type="InterPro" id="IPR008271">
    <property type="entry name" value="Ser/Thr_kinase_AS"/>
</dbReference>
<dbReference type="PANTHER" id="PTHR48011">
    <property type="entry name" value="CCR4-NOT TRANSCRIPTIONAL COMPLEX SUBUNIT CAF120-RELATED"/>
    <property type="match status" value="1"/>
</dbReference>
<dbReference type="STRING" id="3988.B9RGN7"/>
<keyword evidence="6" id="KW-0723">Serine/threonine-protein kinase</keyword>
<dbReference type="InterPro" id="IPR000719">
    <property type="entry name" value="Prot_kinase_dom"/>
</dbReference>
<dbReference type="Pfam" id="PF00069">
    <property type="entry name" value="Pkinase"/>
    <property type="match status" value="1"/>
</dbReference>
<evidence type="ECO:0000313" key="9">
    <source>
        <dbReference type="EMBL" id="EEF49249.1"/>
    </source>
</evidence>
<dbReference type="InterPro" id="IPR017441">
    <property type="entry name" value="Protein_kinase_ATP_BS"/>
</dbReference>
<evidence type="ECO:0000259" key="8">
    <source>
        <dbReference type="PROSITE" id="PS50011"/>
    </source>
</evidence>
<keyword evidence="10" id="KW-1185">Reference proteome</keyword>
<dbReference type="CDD" id="cd06606">
    <property type="entry name" value="STKc_MAPKKK"/>
    <property type="match status" value="1"/>
</dbReference>
<dbReference type="Gene3D" id="1.10.510.10">
    <property type="entry name" value="Transferase(Phosphotransferase) domain 1"/>
    <property type="match status" value="1"/>
</dbReference>
<evidence type="ECO:0000256" key="2">
    <source>
        <dbReference type="ARBA" id="ARBA00022741"/>
    </source>
</evidence>
<keyword evidence="1 9" id="KW-0808">Transferase</keyword>
<evidence type="ECO:0000256" key="1">
    <source>
        <dbReference type="ARBA" id="ARBA00022679"/>
    </source>
</evidence>
<proteinExistence type="inferred from homology"/>
<dbReference type="PROSITE" id="PS50011">
    <property type="entry name" value="PROTEIN_KINASE_DOM"/>
    <property type="match status" value="1"/>
</dbReference>
<dbReference type="GO" id="GO:0007165">
    <property type="term" value="P:signal transduction"/>
    <property type="evidence" value="ECO:0000318"/>
    <property type="project" value="GO_Central"/>
</dbReference>
<dbReference type="eggNOG" id="KOG0198">
    <property type="taxonomic scope" value="Eukaryota"/>
</dbReference>
<feature type="binding site" evidence="5">
    <location>
        <position position="53"/>
    </location>
    <ligand>
        <name>ATP</name>
        <dbReference type="ChEBI" id="CHEBI:30616"/>
    </ligand>
</feature>
<dbReference type="PANTHER" id="PTHR48011:SF94">
    <property type="entry name" value="PROTEIN KINASE DOMAIN-CONTAINING PROTEIN"/>
    <property type="match status" value="1"/>
</dbReference>
<keyword evidence="3 9" id="KW-0418">Kinase</keyword>
<dbReference type="EMBL" id="EQ973778">
    <property type="protein sequence ID" value="EEF49249.1"/>
    <property type="molecule type" value="Genomic_DNA"/>
</dbReference>
<dbReference type="GO" id="GO:0004672">
    <property type="term" value="F:protein kinase activity"/>
    <property type="evidence" value="ECO:0000318"/>
    <property type="project" value="GO_Central"/>
</dbReference>
<evidence type="ECO:0000256" key="5">
    <source>
        <dbReference type="PROSITE-ProRule" id="PRU10141"/>
    </source>
</evidence>